<sequence length="276" mass="32856">MNMELEKRDPLQLRFKLCDFVNIEWMASFVQKYSDVTLVCPLPAMLEMRRLPLENIRLKFNRDKTHSLQFCLHQIILHLQGMTFKTVGKYNYYNIELPPKNMPFVLPKGDYKFLGSAYLTKTNEKILEITIVVNGKIKNNEPFQLRFKLCDFIKMEWIASFVEKYSNVKLVCPVPPDSHEVLYDLEAINALDYSVTIAPCKDTVKDTKHCVALRIKFLETKQLLKTLCEKFLIRLRVFNRLDVMTSMDRYHQRDDNSQERWLTVHTETRREWFRSN</sequence>
<protein>
    <submittedName>
        <fullName evidence="1">Uncharacterized protein</fullName>
    </submittedName>
</protein>
<organism evidence="1 2">
    <name type="scientific">Eumeta variegata</name>
    <name type="common">Bagworm moth</name>
    <name type="synonym">Eumeta japonica</name>
    <dbReference type="NCBI Taxonomy" id="151549"/>
    <lineage>
        <taxon>Eukaryota</taxon>
        <taxon>Metazoa</taxon>
        <taxon>Ecdysozoa</taxon>
        <taxon>Arthropoda</taxon>
        <taxon>Hexapoda</taxon>
        <taxon>Insecta</taxon>
        <taxon>Pterygota</taxon>
        <taxon>Neoptera</taxon>
        <taxon>Endopterygota</taxon>
        <taxon>Lepidoptera</taxon>
        <taxon>Glossata</taxon>
        <taxon>Ditrysia</taxon>
        <taxon>Tineoidea</taxon>
        <taxon>Psychidae</taxon>
        <taxon>Oiketicinae</taxon>
        <taxon>Eumeta</taxon>
    </lineage>
</organism>
<dbReference type="OrthoDB" id="7471071at2759"/>
<dbReference type="EMBL" id="BGZK01000414">
    <property type="protein sequence ID" value="GBP42234.1"/>
    <property type="molecule type" value="Genomic_DNA"/>
</dbReference>
<evidence type="ECO:0000313" key="2">
    <source>
        <dbReference type="Proteomes" id="UP000299102"/>
    </source>
</evidence>
<dbReference type="AlphaFoldDB" id="A0A4C1VWE5"/>
<gene>
    <name evidence="1" type="ORF">EVAR_29831_1</name>
</gene>
<comment type="caution">
    <text evidence="1">The sequence shown here is derived from an EMBL/GenBank/DDBJ whole genome shotgun (WGS) entry which is preliminary data.</text>
</comment>
<dbReference type="Proteomes" id="UP000299102">
    <property type="component" value="Unassembled WGS sequence"/>
</dbReference>
<proteinExistence type="predicted"/>
<accession>A0A4C1VWE5</accession>
<evidence type="ECO:0000313" key="1">
    <source>
        <dbReference type="EMBL" id="GBP42234.1"/>
    </source>
</evidence>
<reference evidence="1 2" key="1">
    <citation type="journal article" date="2019" name="Commun. Biol.">
        <title>The bagworm genome reveals a unique fibroin gene that provides high tensile strength.</title>
        <authorList>
            <person name="Kono N."/>
            <person name="Nakamura H."/>
            <person name="Ohtoshi R."/>
            <person name="Tomita M."/>
            <person name="Numata K."/>
            <person name="Arakawa K."/>
        </authorList>
    </citation>
    <scope>NUCLEOTIDE SEQUENCE [LARGE SCALE GENOMIC DNA]</scope>
</reference>
<name>A0A4C1VWE5_EUMVA</name>
<keyword evidence="2" id="KW-1185">Reference proteome</keyword>